<dbReference type="Proteomes" id="UP000249547">
    <property type="component" value="Unassembled WGS sequence"/>
</dbReference>
<accession>A0A327QEN6</accession>
<gene>
    <name evidence="1" type="ORF">LX64_03483</name>
</gene>
<name>A0A327QEN6_9BACT</name>
<organism evidence="1 2">
    <name type="scientific">Chitinophaga skermanii</name>
    <dbReference type="NCBI Taxonomy" id="331697"/>
    <lineage>
        <taxon>Bacteria</taxon>
        <taxon>Pseudomonadati</taxon>
        <taxon>Bacteroidota</taxon>
        <taxon>Chitinophagia</taxon>
        <taxon>Chitinophagales</taxon>
        <taxon>Chitinophagaceae</taxon>
        <taxon>Chitinophaga</taxon>
    </lineage>
</organism>
<dbReference type="RefSeq" id="WP_111598904.1">
    <property type="nucleotide sequence ID" value="NZ_QLLL01000006.1"/>
</dbReference>
<dbReference type="OrthoDB" id="1120768at2"/>
<sequence length="279" mass="32557">MHLVTDIIHPFTRHQYKKIRRSSSLLHLAITMNELHRGRIAIKQWKAGVALLSIAGRHTPVGKKTKWNVKQWQAATGNSRDHRLYLDLLDVYETKARVQLPSIRTSLESIIEQADQVVQALPVLPNAHLKRKILLQGKHHWRRLKIYFKQHSCAISDRILQDHQQLRTSAAWHNIRKDLKRMYFQLKLVKKSVKDKDGNVAKWLAYTQHIASQIGDWHDKQNFIMFLQQRMKKLESTNGGIAIKIKKILVQIRADNRLLMATIKHDVVNLLPLPLELHT</sequence>
<dbReference type="Gene3D" id="1.40.20.10">
    <property type="entry name" value="CHAD domain"/>
    <property type="match status" value="1"/>
</dbReference>
<reference evidence="1 2" key="1">
    <citation type="submission" date="2018-06" db="EMBL/GenBank/DDBJ databases">
        <title>Genomic Encyclopedia of Archaeal and Bacterial Type Strains, Phase II (KMG-II): from individual species to whole genera.</title>
        <authorList>
            <person name="Goeker M."/>
        </authorList>
    </citation>
    <scope>NUCLEOTIDE SEQUENCE [LARGE SCALE GENOMIC DNA]</scope>
    <source>
        <strain evidence="1 2">DSM 23857</strain>
    </source>
</reference>
<evidence type="ECO:0000313" key="1">
    <source>
        <dbReference type="EMBL" id="RAJ02465.1"/>
    </source>
</evidence>
<evidence type="ECO:0000313" key="2">
    <source>
        <dbReference type="Proteomes" id="UP000249547"/>
    </source>
</evidence>
<proteinExistence type="predicted"/>
<comment type="caution">
    <text evidence="1">The sequence shown here is derived from an EMBL/GenBank/DDBJ whole genome shotgun (WGS) entry which is preliminary data.</text>
</comment>
<dbReference type="EMBL" id="QLLL01000006">
    <property type="protein sequence ID" value="RAJ02465.1"/>
    <property type="molecule type" value="Genomic_DNA"/>
</dbReference>
<dbReference type="InterPro" id="IPR038186">
    <property type="entry name" value="CHAD_dom_sf"/>
</dbReference>
<protein>
    <submittedName>
        <fullName evidence="1">CHAD domain-containing protein</fullName>
    </submittedName>
</protein>
<keyword evidence="2" id="KW-1185">Reference proteome</keyword>
<dbReference type="AlphaFoldDB" id="A0A327QEN6"/>